<gene>
    <name evidence="7" type="ORF">EAV92_21720</name>
</gene>
<accession>A0A3G3K462</accession>
<dbReference type="RefSeq" id="WP_123043021.1">
    <property type="nucleotide sequence ID" value="NZ_CP033433.1"/>
</dbReference>
<dbReference type="KEGG" id="coh:EAV92_21720"/>
<feature type="domain" description="Glycosyl hydrolase family 30 TIM-barrel" evidence="5">
    <location>
        <begin position="50"/>
        <end position="382"/>
    </location>
</feature>
<dbReference type="InterPro" id="IPR033452">
    <property type="entry name" value="GH30_C"/>
</dbReference>
<keyword evidence="2" id="KW-0732">Signal</keyword>
<keyword evidence="8" id="KW-1185">Reference proteome</keyword>
<reference evidence="7 8" key="1">
    <citation type="submission" date="2018-10" db="EMBL/GenBank/DDBJ databases">
        <title>Genome Sequence of Cohnella sp.</title>
        <authorList>
            <person name="Srinivasan S."/>
            <person name="Kim M.K."/>
        </authorList>
    </citation>
    <scope>NUCLEOTIDE SEQUENCE [LARGE SCALE GENOMIC DNA]</scope>
    <source>
        <strain evidence="7 8">18JY8-7</strain>
    </source>
</reference>
<organism evidence="7 8">
    <name type="scientific">Cohnella candidum</name>
    <dbReference type="NCBI Taxonomy" id="2674991"/>
    <lineage>
        <taxon>Bacteria</taxon>
        <taxon>Bacillati</taxon>
        <taxon>Bacillota</taxon>
        <taxon>Bacilli</taxon>
        <taxon>Bacillales</taxon>
        <taxon>Paenibacillaceae</taxon>
        <taxon>Cohnella</taxon>
    </lineage>
</organism>
<name>A0A3G3K462_9BACL</name>
<dbReference type="GO" id="GO:0004348">
    <property type="term" value="F:glucosylceramidase activity"/>
    <property type="evidence" value="ECO:0007669"/>
    <property type="project" value="InterPro"/>
</dbReference>
<keyword evidence="3 4" id="KW-0378">Hydrolase</keyword>
<dbReference type="InterPro" id="IPR001139">
    <property type="entry name" value="Glyco_hydro_30"/>
</dbReference>
<dbReference type="PANTHER" id="PTHR11069">
    <property type="entry name" value="GLUCOSYLCERAMIDASE"/>
    <property type="match status" value="1"/>
</dbReference>
<dbReference type="InterPro" id="IPR013780">
    <property type="entry name" value="Glyco_hydro_b"/>
</dbReference>
<dbReference type="Pfam" id="PF02055">
    <property type="entry name" value="Glyco_hydro_30"/>
    <property type="match status" value="1"/>
</dbReference>
<keyword evidence="4" id="KW-0326">Glycosidase</keyword>
<dbReference type="AlphaFoldDB" id="A0A3G3K462"/>
<evidence type="ECO:0000259" key="5">
    <source>
        <dbReference type="Pfam" id="PF02055"/>
    </source>
</evidence>
<dbReference type="EMBL" id="CP033433">
    <property type="protein sequence ID" value="AYQ74941.1"/>
    <property type="molecule type" value="Genomic_DNA"/>
</dbReference>
<dbReference type="Gene3D" id="2.60.40.1180">
    <property type="entry name" value="Golgi alpha-mannosidase II"/>
    <property type="match status" value="1"/>
</dbReference>
<dbReference type="PANTHER" id="PTHR11069:SF23">
    <property type="entry name" value="LYSOSOMAL ACID GLUCOSYLCERAMIDASE"/>
    <property type="match status" value="1"/>
</dbReference>
<evidence type="ECO:0000256" key="1">
    <source>
        <dbReference type="ARBA" id="ARBA00005382"/>
    </source>
</evidence>
<evidence type="ECO:0000313" key="8">
    <source>
        <dbReference type="Proteomes" id="UP000269097"/>
    </source>
</evidence>
<evidence type="ECO:0000256" key="3">
    <source>
        <dbReference type="ARBA" id="ARBA00022801"/>
    </source>
</evidence>
<dbReference type="SUPFAM" id="SSF51445">
    <property type="entry name" value="(Trans)glycosidases"/>
    <property type="match status" value="1"/>
</dbReference>
<dbReference type="PRINTS" id="PR00843">
    <property type="entry name" value="GLHYDRLASE30"/>
</dbReference>
<dbReference type="InterPro" id="IPR033453">
    <property type="entry name" value="Glyco_hydro_30_TIM-barrel"/>
</dbReference>
<evidence type="ECO:0000256" key="4">
    <source>
        <dbReference type="RuleBase" id="RU361188"/>
    </source>
</evidence>
<evidence type="ECO:0000313" key="7">
    <source>
        <dbReference type="EMBL" id="AYQ74941.1"/>
    </source>
</evidence>
<evidence type="ECO:0000256" key="2">
    <source>
        <dbReference type="ARBA" id="ARBA00022729"/>
    </source>
</evidence>
<dbReference type="Proteomes" id="UP000269097">
    <property type="component" value="Chromosome"/>
</dbReference>
<proteinExistence type="inferred from homology"/>
<dbReference type="GO" id="GO:0016020">
    <property type="term" value="C:membrane"/>
    <property type="evidence" value="ECO:0007669"/>
    <property type="project" value="GOC"/>
</dbReference>
<sequence length="450" mass="50546">MQPNTIRIIQTAKDTGDRLAELSPLSFVPDANGQENQLINIYDDVEYQTIEGFGGAITEASAVTLAKLSADKQAEVMKAYFDPVDGLGYTIVRSHIQSCDFSLGNYAYVQNNDESLETFNIDHDMKELIPTIRKAAAHIGEDFRLFSSPWSPPPWMKTNGTMNGGGSLKPEYRAAWAEMYVKYIQAYEAAGLPVWALSVQNEAKAVQIWDSCIYTAEEEKDFVRDYLGPALEKAGMSHVKVMIWDHNRERVYERAKTAFTDEAASKYIWGICFHWYSGDHFESLAAVHDKFPDKKLFFSEGCQEGGVHLGSWATGERYGHDLMGNLNNWTAAWTDWNVVLDEQGGPNHVGNFCDAPIIADTTKNEVVYESSYYYIGHFSKYIRPGAKRIAASRYTEKLETTAFKNGDGTIATVVLNRTDSEIPYIVRYRDQLAHVTIPAHAIQTLLFAQG</sequence>
<feature type="domain" description="Glycosyl hydrolase family 30 beta sandwich" evidence="6">
    <location>
        <begin position="385"/>
        <end position="445"/>
    </location>
</feature>
<dbReference type="Pfam" id="PF17189">
    <property type="entry name" value="Glyco_hydro_30C"/>
    <property type="match status" value="1"/>
</dbReference>
<evidence type="ECO:0000259" key="6">
    <source>
        <dbReference type="Pfam" id="PF17189"/>
    </source>
</evidence>
<dbReference type="InterPro" id="IPR017853">
    <property type="entry name" value="GH"/>
</dbReference>
<protein>
    <submittedName>
        <fullName evidence="7">Glucosylceramidase</fullName>
    </submittedName>
</protein>
<comment type="similarity">
    <text evidence="1 4">Belongs to the glycosyl hydrolase 30 family.</text>
</comment>
<dbReference type="Gene3D" id="3.20.20.80">
    <property type="entry name" value="Glycosidases"/>
    <property type="match status" value="1"/>
</dbReference>
<dbReference type="GO" id="GO:0006680">
    <property type="term" value="P:glucosylceramide catabolic process"/>
    <property type="evidence" value="ECO:0007669"/>
    <property type="project" value="TreeGrafter"/>
</dbReference>